<accession>A0A1H7F5W8</accession>
<name>A0A1H7F5W8_9SPHI</name>
<dbReference type="STRING" id="332977.SAMN05421740_101239"/>
<dbReference type="Pfam" id="PF06977">
    <property type="entry name" value="SdiA-regulated"/>
    <property type="match status" value="1"/>
</dbReference>
<evidence type="ECO:0000313" key="4">
    <source>
        <dbReference type="EMBL" id="SEK21523.1"/>
    </source>
</evidence>
<proteinExistence type="predicted"/>
<keyword evidence="2" id="KW-1003">Cell membrane</keyword>
<keyword evidence="3" id="KW-0472">Membrane</keyword>
<comment type="subcellular location">
    <subcellularLocation>
        <location evidence="1">Cell membrane</location>
    </subcellularLocation>
</comment>
<dbReference type="SUPFAM" id="SSF50956">
    <property type="entry name" value="Thermostable phytase (3-phytase)"/>
    <property type="match status" value="1"/>
</dbReference>
<evidence type="ECO:0000256" key="2">
    <source>
        <dbReference type="ARBA" id="ARBA00022475"/>
    </source>
</evidence>
<sequence length="285" mass="32204">MNRSDLLVVLMIVGMGCSQAQRVDYTDNPPGYDLTNPDVYKLSEVLHEISGISFNKGNPDTIYAQQDEDGQLFYFAWGDPKPRYAEFGKGGDYEDIAILQDQVIILRSDGNLYRFSVAGKQGKNVGPVEMWKKPFPEGEYESLAATGHDSLLYVLCKNCKEDKKRSAATGYAVRLERDGSLGHQFTFAIHFDQIERFVSLKGKAFQPSAMTWNPYTGQWFVISSINKLLVVLDDQWKVISAYRLDPALYTQPEGIAFDGNRNLYISNEGGRKGNRATIFKFQFNK</sequence>
<dbReference type="AlphaFoldDB" id="A0A1H7F5W8"/>
<dbReference type="InterPro" id="IPR009722">
    <property type="entry name" value="YjiK/CarP"/>
</dbReference>
<dbReference type="OrthoDB" id="5292493at2"/>
<organism evidence="4 5">
    <name type="scientific">Parapedobacter koreensis</name>
    <dbReference type="NCBI Taxonomy" id="332977"/>
    <lineage>
        <taxon>Bacteria</taxon>
        <taxon>Pseudomonadati</taxon>
        <taxon>Bacteroidota</taxon>
        <taxon>Sphingobacteriia</taxon>
        <taxon>Sphingobacteriales</taxon>
        <taxon>Sphingobacteriaceae</taxon>
        <taxon>Parapedobacter</taxon>
    </lineage>
</organism>
<gene>
    <name evidence="4" type="ORF">SAMN05421740_101239</name>
</gene>
<protein>
    <submittedName>
        <fullName evidence="4">Uncharacterized protein YjiK</fullName>
    </submittedName>
</protein>
<keyword evidence="5" id="KW-1185">Reference proteome</keyword>
<dbReference type="RefSeq" id="WP_090602123.1">
    <property type="nucleotide sequence ID" value="NZ_FNZR01000001.1"/>
</dbReference>
<evidence type="ECO:0000256" key="3">
    <source>
        <dbReference type="ARBA" id="ARBA00023136"/>
    </source>
</evidence>
<dbReference type="GO" id="GO:0005886">
    <property type="term" value="C:plasma membrane"/>
    <property type="evidence" value="ECO:0007669"/>
    <property type="project" value="UniProtKB-SubCell"/>
</dbReference>
<dbReference type="EMBL" id="FNZR01000001">
    <property type="protein sequence ID" value="SEK21523.1"/>
    <property type="molecule type" value="Genomic_DNA"/>
</dbReference>
<dbReference type="PROSITE" id="PS51257">
    <property type="entry name" value="PROKAR_LIPOPROTEIN"/>
    <property type="match status" value="1"/>
</dbReference>
<reference evidence="5" key="1">
    <citation type="submission" date="2016-10" db="EMBL/GenBank/DDBJ databases">
        <authorList>
            <person name="Varghese N."/>
            <person name="Submissions S."/>
        </authorList>
    </citation>
    <scope>NUCLEOTIDE SEQUENCE [LARGE SCALE GENOMIC DNA]</scope>
    <source>
        <strain evidence="5">Jip14</strain>
    </source>
</reference>
<dbReference type="Proteomes" id="UP000198916">
    <property type="component" value="Unassembled WGS sequence"/>
</dbReference>
<evidence type="ECO:0000313" key="5">
    <source>
        <dbReference type="Proteomes" id="UP000198916"/>
    </source>
</evidence>
<evidence type="ECO:0000256" key="1">
    <source>
        <dbReference type="ARBA" id="ARBA00004236"/>
    </source>
</evidence>